<protein>
    <submittedName>
        <fullName evidence="1">Uncharacterized protein</fullName>
    </submittedName>
</protein>
<evidence type="ECO:0000313" key="1">
    <source>
        <dbReference type="EMBL" id="RGP59024.1"/>
    </source>
</evidence>
<reference evidence="1 2" key="1">
    <citation type="journal article" date="2018" name="PLoS Pathog.">
        <title>Evolution of structural diversity of trichothecenes, a family of toxins produced by plant pathogenic and entomopathogenic fungi.</title>
        <authorList>
            <person name="Proctor R.H."/>
            <person name="McCormick S.P."/>
            <person name="Kim H.S."/>
            <person name="Cardoza R.E."/>
            <person name="Stanley A.M."/>
            <person name="Lindo L."/>
            <person name="Kelly A."/>
            <person name="Brown D.W."/>
            <person name="Lee T."/>
            <person name="Vaughan M.M."/>
            <person name="Alexander N.J."/>
            <person name="Busman M."/>
            <person name="Gutierrez S."/>
        </authorList>
    </citation>
    <scope>NUCLEOTIDE SEQUENCE [LARGE SCALE GENOMIC DNA]</scope>
    <source>
        <strain evidence="1 2">NRRL 3299</strain>
    </source>
</reference>
<accession>A0A395RFW9</accession>
<organism evidence="1 2">
    <name type="scientific">Fusarium sporotrichioides</name>
    <dbReference type="NCBI Taxonomy" id="5514"/>
    <lineage>
        <taxon>Eukaryota</taxon>
        <taxon>Fungi</taxon>
        <taxon>Dikarya</taxon>
        <taxon>Ascomycota</taxon>
        <taxon>Pezizomycotina</taxon>
        <taxon>Sordariomycetes</taxon>
        <taxon>Hypocreomycetidae</taxon>
        <taxon>Hypocreales</taxon>
        <taxon>Nectriaceae</taxon>
        <taxon>Fusarium</taxon>
    </lineage>
</organism>
<dbReference type="AlphaFoldDB" id="A0A395RFW9"/>
<sequence length="221" mass="24273">MQKRRGGTTASTAGYRAPGASSTPFFVVPDTIQEAMIAGLDDDNQLATTARATCLRLTDKETQYDRYNPVSVCIVYNLLGDSSQANTIDPAIQPSGIAHLAPVLDPFTQTGRQPEADKAVANNQSAGGVTVTQVHSQAPEHFTHEQVKSEMQPWISDQIQSATGAVKGDVLKHFNGFKVSLEPWINEKIEYANAKQMNEEKAREARFKRDYEAFKKSQQGE</sequence>
<keyword evidence="2" id="KW-1185">Reference proteome</keyword>
<dbReference type="Proteomes" id="UP000266152">
    <property type="component" value="Unassembled WGS sequence"/>
</dbReference>
<proteinExistence type="predicted"/>
<name>A0A395RFW9_FUSSP</name>
<dbReference type="EMBL" id="PXOF01000240">
    <property type="protein sequence ID" value="RGP59024.1"/>
    <property type="molecule type" value="Genomic_DNA"/>
</dbReference>
<gene>
    <name evidence="1" type="ORF">FSPOR_11604</name>
</gene>
<evidence type="ECO:0000313" key="2">
    <source>
        <dbReference type="Proteomes" id="UP000266152"/>
    </source>
</evidence>
<comment type="caution">
    <text evidence="1">The sequence shown here is derived from an EMBL/GenBank/DDBJ whole genome shotgun (WGS) entry which is preliminary data.</text>
</comment>